<dbReference type="GO" id="GO:0051470">
    <property type="term" value="P:ectoine transmembrane transport"/>
    <property type="evidence" value="ECO:0007669"/>
    <property type="project" value="InterPro"/>
</dbReference>
<dbReference type="AlphaFoldDB" id="A0A1G9DQX8"/>
<name>A0A1G9DQX8_9ACTN</name>
<evidence type="ECO:0000313" key="4">
    <source>
        <dbReference type="EMBL" id="SDK66268.1"/>
    </source>
</evidence>
<dbReference type="InterPro" id="IPR014337">
    <property type="entry name" value="Ectoine_EhuB"/>
</dbReference>
<evidence type="ECO:0000313" key="5">
    <source>
        <dbReference type="Proteomes" id="UP000199155"/>
    </source>
</evidence>
<dbReference type="GO" id="GO:0033294">
    <property type="term" value="F:ectoine binding"/>
    <property type="evidence" value="ECO:0007669"/>
    <property type="project" value="InterPro"/>
</dbReference>
<accession>A0A1G9DQX8</accession>
<evidence type="ECO:0000256" key="1">
    <source>
        <dbReference type="ARBA" id="ARBA00022729"/>
    </source>
</evidence>
<dbReference type="EMBL" id="FNFF01000010">
    <property type="protein sequence ID" value="SDK66268.1"/>
    <property type="molecule type" value="Genomic_DNA"/>
</dbReference>
<dbReference type="SMART" id="SM00062">
    <property type="entry name" value="PBPb"/>
    <property type="match status" value="1"/>
</dbReference>
<keyword evidence="1" id="KW-0732">Signal</keyword>
<feature type="domain" description="Solute-binding protein family 3/N-terminal" evidence="3">
    <location>
        <begin position="70"/>
        <end position="299"/>
    </location>
</feature>
<organism evidence="4 5">
    <name type="scientific">Streptomyces indicus</name>
    <dbReference type="NCBI Taxonomy" id="417292"/>
    <lineage>
        <taxon>Bacteria</taxon>
        <taxon>Bacillati</taxon>
        <taxon>Actinomycetota</taxon>
        <taxon>Actinomycetes</taxon>
        <taxon>Kitasatosporales</taxon>
        <taxon>Streptomycetaceae</taxon>
        <taxon>Streptomyces</taxon>
    </lineage>
</organism>
<keyword evidence="5" id="KW-1185">Reference proteome</keyword>
<protein>
    <submittedName>
        <fullName evidence="4">Polar amino acid transport system substrate-binding protein</fullName>
    </submittedName>
</protein>
<dbReference type="PANTHER" id="PTHR35936">
    <property type="entry name" value="MEMBRANE-BOUND LYTIC MUREIN TRANSGLYCOSYLASE F"/>
    <property type="match status" value="1"/>
</dbReference>
<dbReference type="InterPro" id="IPR001638">
    <property type="entry name" value="Solute-binding_3/MltF_N"/>
</dbReference>
<dbReference type="Proteomes" id="UP000199155">
    <property type="component" value="Unassembled WGS sequence"/>
</dbReference>
<proteinExistence type="predicted"/>
<sequence length="319" mass="34139">MAPPFGNDYGKDRPTHRLRTPWTGRTLRRRSVLAGAAAFGTLGVSACSRVPAPGKMEGGDLLDRLRDAGTVRIGVAGEVPFGYIDKNGDVTGEAPEIAKVVFPRLGVPKVTAVPTEFGALIPGLVQAQQFDVVSAGMYITPDRCEQVLFSDPDYLMLDAFIVKAGNPHGIKTYEDIAKKGLRLASGTAYAEIEYAKANGVKEVMVLPDQVAGLDAVRQGRVDAFAGTNVTVKEVVKGKRGVEATEPFQPIVEGEPAYGAGGFAFRLSESNLRDAFNEELHKMKESGELLRVVKPFGFTQDEMTDLTVEKLCPPAGRGGA</sequence>
<dbReference type="STRING" id="417292.SAMN05421806_1105"/>
<dbReference type="Pfam" id="PF00497">
    <property type="entry name" value="SBP_bac_3"/>
    <property type="match status" value="1"/>
</dbReference>
<reference evidence="4 5" key="1">
    <citation type="submission" date="2016-10" db="EMBL/GenBank/DDBJ databases">
        <authorList>
            <person name="de Groot N.N."/>
        </authorList>
    </citation>
    <scope>NUCLEOTIDE SEQUENCE [LARGE SCALE GENOMIC DNA]</scope>
    <source>
        <strain evidence="4 5">CGMCC 4.5727</strain>
    </source>
</reference>
<evidence type="ECO:0000259" key="3">
    <source>
        <dbReference type="SMART" id="SM00062"/>
    </source>
</evidence>
<evidence type="ECO:0000256" key="2">
    <source>
        <dbReference type="SAM" id="MobiDB-lite"/>
    </source>
</evidence>
<dbReference type="NCBIfam" id="TIGR02995">
    <property type="entry name" value="ectoine_ehuB"/>
    <property type="match status" value="1"/>
</dbReference>
<dbReference type="SUPFAM" id="SSF53850">
    <property type="entry name" value="Periplasmic binding protein-like II"/>
    <property type="match status" value="1"/>
</dbReference>
<dbReference type="CDD" id="cd01002">
    <property type="entry name" value="PBP2_Ehub_like"/>
    <property type="match status" value="1"/>
</dbReference>
<gene>
    <name evidence="4" type="ORF">SAMN05421806_1105</name>
</gene>
<dbReference type="PANTHER" id="PTHR35936:SF17">
    <property type="entry name" value="ARGININE-BINDING EXTRACELLULAR PROTEIN ARTP"/>
    <property type="match status" value="1"/>
</dbReference>
<dbReference type="RefSeq" id="WP_176953871.1">
    <property type="nucleotide sequence ID" value="NZ_FNFF01000010.1"/>
</dbReference>
<dbReference type="Gene3D" id="3.40.190.10">
    <property type="entry name" value="Periplasmic binding protein-like II"/>
    <property type="match status" value="2"/>
</dbReference>
<feature type="region of interest" description="Disordered" evidence="2">
    <location>
        <begin position="1"/>
        <end position="21"/>
    </location>
</feature>